<dbReference type="EMBL" id="JAVHUY010000046">
    <property type="protein sequence ID" value="MDQ7909738.1"/>
    <property type="molecule type" value="Genomic_DNA"/>
</dbReference>
<keyword evidence="1 3" id="KW-0560">Oxidoreductase</keyword>
<reference evidence="3 4" key="1">
    <citation type="submission" date="2023-08" db="EMBL/GenBank/DDBJ databases">
        <title>Phytohabitans sansha sp. nov., isolated from marine sediment.</title>
        <authorList>
            <person name="Zhao Y."/>
            <person name="Yi K."/>
        </authorList>
    </citation>
    <scope>NUCLEOTIDE SEQUENCE [LARGE SCALE GENOMIC DNA]</scope>
    <source>
        <strain evidence="3 4">ZYX-F-186</strain>
    </source>
</reference>
<dbReference type="Proteomes" id="UP001230908">
    <property type="component" value="Unassembled WGS sequence"/>
</dbReference>
<dbReference type="PANTHER" id="PTHR30466">
    <property type="entry name" value="FLAVIN REDUCTASE"/>
    <property type="match status" value="1"/>
</dbReference>
<evidence type="ECO:0000259" key="2">
    <source>
        <dbReference type="SMART" id="SM00903"/>
    </source>
</evidence>
<proteinExistence type="predicted"/>
<name>A0ABU0ZRS8_9ACTN</name>
<comment type="caution">
    <text evidence="3">The sequence shown here is derived from an EMBL/GenBank/DDBJ whole genome shotgun (WGS) entry which is preliminary data.</text>
</comment>
<gene>
    <name evidence="3" type="ORF">RB614_34975</name>
</gene>
<evidence type="ECO:0000313" key="3">
    <source>
        <dbReference type="EMBL" id="MDQ7909738.1"/>
    </source>
</evidence>
<dbReference type="EC" id="1.-.-.-" evidence="3"/>
<dbReference type="GO" id="GO:0016491">
    <property type="term" value="F:oxidoreductase activity"/>
    <property type="evidence" value="ECO:0007669"/>
    <property type="project" value="UniProtKB-KW"/>
</dbReference>
<feature type="domain" description="Flavin reductase like" evidence="2">
    <location>
        <begin position="18"/>
        <end position="161"/>
    </location>
</feature>
<accession>A0ABU0ZRS8</accession>
<evidence type="ECO:0000313" key="4">
    <source>
        <dbReference type="Proteomes" id="UP001230908"/>
    </source>
</evidence>
<evidence type="ECO:0000256" key="1">
    <source>
        <dbReference type="ARBA" id="ARBA00023002"/>
    </source>
</evidence>
<dbReference type="InterPro" id="IPR050268">
    <property type="entry name" value="NADH-dep_flavin_reductase"/>
</dbReference>
<dbReference type="PANTHER" id="PTHR30466:SF1">
    <property type="entry name" value="FMN REDUCTASE (NADH) RUTF"/>
    <property type="match status" value="1"/>
</dbReference>
<dbReference type="SMART" id="SM00903">
    <property type="entry name" value="Flavin_Reduct"/>
    <property type="match status" value="1"/>
</dbReference>
<dbReference type="Gene3D" id="2.30.110.10">
    <property type="entry name" value="Electron Transport, Fmn-binding Protein, Chain A"/>
    <property type="match status" value="1"/>
</dbReference>
<dbReference type="InterPro" id="IPR002563">
    <property type="entry name" value="Flavin_Rdtase-like_dom"/>
</dbReference>
<protein>
    <submittedName>
        <fullName evidence="3">Flavin reductase family protein</fullName>
        <ecNumber evidence="3">1.-.-.-</ecNumber>
    </submittedName>
</protein>
<dbReference type="InterPro" id="IPR012349">
    <property type="entry name" value="Split_barrel_FMN-bd"/>
</dbReference>
<sequence>MDRGAAPEPVTERFREAFRRYPTGVALICAAGPEGPVGLTASSVASVSLAPPALSFSVMGTRSARLLLEAPSFVVHLLGRKHVDLARAFAQTGGARFVPEQGWRTLPSGEPILPSALAALRATPLHLVPVGDATLVVASVVEVFHGPDDGALIHHARAFATSSPLPEET</sequence>
<dbReference type="RefSeq" id="WP_308716996.1">
    <property type="nucleotide sequence ID" value="NZ_JAVHUY010000046.1"/>
</dbReference>
<organism evidence="3 4">
    <name type="scientific">Phytohabitans maris</name>
    <dbReference type="NCBI Taxonomy" id="3071409"/>
    <lineage>
        <taxon>Bacteria</taxon>
        <taxon>Bacillati</taxon>
        <taxon>Actinomycetota</taxon>
        <taxon>Actinomycetes</taxon>
        <taxon>Micromonosporales</taxon>
        <taxon>Micromonosporaceae</taxon>
    </lineage>
</organism>
<dbReference type="Pfam" id="PF01613">
    <property type="entry name" value="Flavin_Reduct"/>
    <property type="match status" value="1"/>
</dbReference>
<keyword evidence="4" id="KW-1185">Reference proteome</keyword>
<dbReference type="SUPFAM" id="SSF50475">
    <property type="entry name" value="FMN-binding split barrel"/>
    <property type="match status" value="1"/>
</dbReference>